<dbReference type="InterPro" id="IPR002477">
    <property type="entry name" value="Peptidoglycan-bd-like"/>
</dbReference>
<keyword evidence="4" id="KW-1185">Reference proteome</keyword>
<keyword evidence="1" id="KW-0472">Membrane</keyword>
<feature type="domain" description="Peptidoglycan binding-like" evidence="2">
    <location>
        <begin position="135"/>
        <end position="182"/>
    </location>
</feature>
<sequence length="376" mass="38291">MSRRTVTTIPGVARAHRGRTLALSVVGALVVGAVVGWSAEAVFRSPATEAAAPDVQYATAAQGSVESALPLEVVAQWSTTPLGTNRATGTVTAVSVRRGDTVRAGDTLYLVDERPVVIATGKVPAFRELRSGLHGRDVAQLERLLDRLGYLHRTPDDTFDSATATAVRAWQRDLGVGDDGIVRVGDVVFVDHLPAKIALDTERVKVGAGLAGGEDVVGGLKAAPAFTTDVTDRQSQSLTPGTNVTITPPKGVNATWHAVVGSARSSNGTTTLTLVGKGGTPVCGTTCGAIPVSGATALDGEAPIVPRTSGLVVPAGSVVADAEGRSVVVTQAGERVPVTVVATAKGMCVVTGVEAGTQVRVDGETAPTDASTQDTP</sequence>
<dbReference type="InterPro" id="IPR036366">
    <property type="entry name" value="PGBDSf"/>
</dbReference>
<evidence type="ECO:0000313" key="3">
    <source>
        <dbReference type="EMBL" id="QFU97683.1"/>
    </source>
</evidence>
<accession>A0A5P9Q8B9</accession>
<feature type="transmembrane region" description="Helical" evidence="1">
    <location>
        <begin position="21"/>
        <end position="39"/>
    </location>
</feature>
<dbReference type="AlphaFoldDB" id="A0A5P9Q8B9"/>
<organism evidence="3 4">
    <name type="scientific">Luteimicrobium xylanilyticum</name>
    <dbReference type="NCBI Taxonomy" id="1133546"/>
    <lineage>
        <taxon>Bacteria</taxon>
        <taxon>Bacillati</taxon>
        <taxon>Actinomycetota</taxon>
        <taxon>Actinomycetes</taxon>
        <taxon>Micrococcales</taxon>
        <taxon>Luteimicrobium</taxon>
    </lineage>
</organism>
<dbReference type="OrthoDB" id="3268648at2"/>
<dbReference type="RefSeq" id="WP_051136690.1">
    <property type="nucleotide sequence ID" value="NZ_BAABIH010000001.1"/>
</dbReference>
<dbReference type="InterPro" id="IPR036365">
    <property type="entry name" value="PGBD-like_sf"/>
</dbReference>
<evidence type="ECO:0000259" key="2">
    <source>
        <dbReference type="Pfam" id="PF01471"/>
    </source>
</evidence>
<keyword evidence="1" id="KW-0812">Transmembrane</keyword>
<dbReference type="Proteomes" id="UP000326702">
    <property type="component" value="Chromosome"/>
</dbReference>
<dbReference type="Gene3D" id="1.10.101.10">
    <property type="entry name" value="PGBD-like superfamily/PGBD"/>
    <property type="match status" value="1"/>
</dbReference>
<reference evidence="3 4" key="1">
    <citation type="submission" date="2019-10" db="EMBL/GenBank/DDBJ databases">
        <title>Genome sequence of Luteimicrobium xylanilyticum HY-24.</title>
        <authorList>
            <person name="Kim D.Y."/>
            <person name="Park H.-Y."/>
        </authorList>
    </citation>
    <scope>NUCLEOTIDE SEQUENCE [LARGE SCALE GENOMIC DNA]</scope>
    <source>
        <strain evidence="3 4">HY-24</strain>
    </source>
</reference>
<gene>
    <name evidence="3" type="ORF">KDY119_01182</name>
</gene>
<keyword evidence="1" id="KW-1133">Transmembrane helix</keyword>
<evidence type="ECO:0000313" key="4">
    <source>
        <dbReference type="Proteomes" id="UP000326702"/>
    </source>
</evidence>
<dbReference type="SUPFAM" id="SSF47090">
    <property type="entry name" value="PGBD-like"/>
    <property type="match status" value="1"/>
</dbReference>
<dbReference type="KEGG" id="lxl:KDY119_01182"/>
<protein>
    <recommendedName>
        <fullName evidence="2">Peptidoglycan binding-like domain-containing protein</fullName>
    </recommendedName>
</protein>
<proteinExistence type="predicted"/>
<name>A0A5P9Q8B9_9MICO</name>
<dbReference type="EMBL" id="CP045529">
    <property type="protein sequence ID" value="QFU97683.1"/>
    <property type="molecule type" value="Genomic_DNA"/>
</dbReference>
<evidence type="ECO:0000256" key="1">
    <source>
        <dbReference type="SAM" id="Phobius"/>
    </source>
</evidence>
<dbReference type="Pfam" id="PF01471">
    <property type="entry name" value="PG_binding_1"/>
    <property type="match status" value="1"/>
</dbReference>